<evidence type="ECO:0000259" key="11">
    <source>
        <dbReference type="PROSITE" id="PS50089"/>
    </source>
</evidence>
<comment type="similarity">
    <text evidence="8">Belongs to the RING-type zinc finger family. ATL subfamily.</text>
</comment>
<keyword evidence="2 10" id="KW-0812">Transmembrane</keyword>
<keyword evidence="5" id="KW-0862">Zinc</keyword>
<keyword evidence="6 10" id="KW-1133">Transmembrane helix</keyword>
<dbReference type="PANTHER" id="PTHR46539">
    <property type="entry name" value="E3 UBIQUITIN-PROTEIN LIGASE ATL42"/>
    <property type="match status" value="1"/>
</dbReference>
<dbReference type="GO" id="GO:0008270">
    <property type="term" value="F:zinc ion binding"/>
    <property type="evidence" value="ECO:0007669"/>
    <property type="project" value="UniProtKB-KW"/>
</dbReference>
<dbReference type="AlphaFoldDB" id="A0A2U1M3I9"/>
<reference evidence="12 13" key="1">
    <citation type="journal article" date="2018" name="Mol. Plant">
        <title>The genome of Artemisia annua provides insight into the evolution of Asteraceae family and artemisinin biosynthesis.</title>
        <authorList>
            <person name="Shen Q."/>
            <person name="Zhang L."/>
            <person name="Liao Z."/>
            <person name="Wang S."/>
            <person name="Yan T."/>
            <person name="Shi P."/>
            <person name="Liu M."/>
            <person name="Fu X."/>
            <person name="Pan Q."/>
            <person name="Wang Y."/>
            <person name="Lv Z."/>
            <person name="Lu X."/>
            <person name="Zhang F."/>
            <person name="Jiang W."/>
            <person name="Ma Y."/>
            <person name="Chen M."/>
            <person name="Hao X."/>
            <person name="Li L."/>
            <person name="Tang Y."/>
            <person name="Lv G."/>
            <person name="Zhou Y."/>
            <person name="Sun X."/>
            <person name="Brodelius P.E."/>
            <person name="Rose J.K.C."/>
            <person name="Tang K."/>
        </authorList>
    </citation>
    <scope>NUCLEOTIDE SEQUENCE [LARGE SCALE GENOMIC DNA]</scope>
    <source>
        <strain evidence="13">cv. Huhao1</strain>
        <tissue evidence="12">Leaf</tissue>
    </source>
</reference>
<evidence type="ECO:0000256" key="1">
    <source>
        <dbReference type="ARBA" id="ARBA00004370"/>
    </source>
</evidence>
<dbReference type="InterPro" id="IPR001841">
    <property type="entry name" value="Znf_RING"/>
</dbReference>
<evidence type="ECO:0000256" key="2">
    <source>
        <dbReference type="ARBA" id="ARBA00022692"/>
    </source>
</evidence>
<evidence type="ECO:0000256" key="10">
    <source>
        <dbReference type="SAM" id="Phobius"/>
    </source>
</evidence>
<sequence length="172" mass="19290">MPNHNHVNHPKPNPKLLSIFLKYIIMSLILSLFLLFLGLAAIVLIHLLIAGSFLHRRRGFDVGEICRVLPACDHVFHAKCVDTWLVKVASCPVCRTRVGLDSGEGDVNGLRVGGDETSKFLWTVGGSYIEDILCSKLNLLFMPVVPYNHYHDCNVHDCNEEQTYTHVIAINL</sequence>
<name>A0A2U1M3I9_ARTAN</name>
<dbReference type="STRING" id="35608.A0A2U1M3I9"/>
<keyword evidence="3" id="KW-0479">Metal-binding</keyword>
<dbReference type="GO" id="GO:0016020">
    <property type="term" value="C:membrane"/>
    <property type="evidence" value="ECO:0007669"/>
    <property type="project" value="UniProtKB-SubCell"/>
</dbReference>
<evidence type="ECO:0000313" key="12">
    <source>
        <dbReference type="EMBL" id="PWA55822.1"/>
    </source>
</evidence>
<evidence type="ECO:0000313" key="13">
    <source>
        <dbReference type="Proteomes" id="UP000245207"/>
    </source>
</evidence>
<keyword evidence="4 9" id="KW-0863">Zinc-finger</keyword>
<keyword evidence="13" id="KW-1185">Reference proteome</keyword>
<dbReference type="PANTHER" id="PTHR46539:SF9">
    <property type="entry name" value="RING-H2 FINGER PROTEIN ATL56"/>
    <property type="match status" value="1"/>
</dbReference>
<evidence type="ECO:0000256" key="9">
    <source>
        <dbReference type="PROSITE-ProRule" id="PRU00175"/>
    </source>
</evidence>
<feature type="domain" description="RING-type" evidence="11">
    <location>
        <begin position="72"/>
        <end position="95"/>
    </location>
</feature>
<feature type="transmembrane region" description="Helical" evidence="10">
    <location>
        <begin position="20"/>
        <end position="49"/>
    </location>
</feature>
<evidence type="ECO:0000256" key="5">
    <source>
        <dbReference type="ARBA" id="ARBA00022833"/>
    </source>
</evidence>
<dbReference type="InterPro" id="IPR013083">
    <property type="entry name" value="Znf_RING/FYVE/PHD"/>
</dbReference>
<dbReference type="EMBL" id="PKPP01006649">
    <property type="protein sequence ID" value="PWA55822.1"/>
    <property type="molecule type" value="Genomic_DNA"/>
</dbReference>
<dbReference type="Gene3D" id="3.30.40.10">
    <property type="entry name" value="Zinc/RING finger domain, C3HC4 (zinc finger)"/>
    <property type="match status" value="1"/>
</dbReference>
<evidence type="ECO:0000256" key="3">
    <source>
        <dbReference type="ARBA" id="ARBA00022723"/>
    </source>
</evidence>
<dbReference type="OrthoDB" id="8062037at2759"/>
<protein>
    <submittedName>
        <fullName evidence="12">RING-H2 finger protein ATL56</fullName>
    </submittedName>
</protein>
<evidence type="ECO:0000256" key="6">
    <source>
        <dbReference type="ARBA" id="ARBA00022989"/>
    </source>
</evidence>
<keyword evidence="7 10" id="KW-0472">Membrane</keyword>
<evidence type="ECO:0000256" key="7">
    <source>
        <dbReference type="ARBA" id="ARBA00023136"/>
    </source>
</evidence>
<evidence type="ECO:0000256" key="8">
    <source>
        <dbReference type="ARBA" id="ARBA00024209"/>
    </source>
</evidence>
<accession>A0A2U1M3I9</accession>
<dbReference type="Proteomes" id="UP000245207">
    <property type="component" value="Unassembled WGS sequence"/>
</dbReference>
<organism evidence="12 13">
    <name type="scientific">Artemisia annua</name>
    <name type="common">Sweet wormwood</name>
    <dbReference type="NCBI Taxonomy" id="35608"/>
    <lineage>
        <taxon>Eukaryota</taxon>
        <taxon>Viridiplantae</taxon>
        <taxon>Streptophyta</taxon>
        <taxon>Embryophyta</taxon>
        <taxon>Tracheophyta</taxon>
        <taxon>Spermatophyta</taxon>
        <taxon>Magnoliopsida</taxon>
        <taxon>eudicotyledons</taxon>
        <taxon>Gunneridae</taxon>
        <taxon>Pentapetalae</taxon>
        <taxon>asterids</taxon>
        <taxon>campanulids</taxon>
        <taxon>Asterales</taxon>
        <taxon>Asteraceae</taxon>
        <taxon>Asteroideae</taxon>
        <taxon>Anthemideae</taxon>
        <taxon>Artemisiinae</taxon>
        <taxon>Artemisia</taxon>
    </lineage>
</organism>
<dbReference type="SUPFAM" id="SSF57850">
    <property type="entry name" value="RING/U-box"/>
    <property type="match status" value="1"/>
</dbReference>
<dbReference type="PROSITE" id="PS50089">
    <property type="entry name" value="ZF_RING_2"/>
    <property type="match status" value="1"/>
</dbReference>
<dbReference type="Pfam" id="PF13639">
    <property type="entry name" value="zf-RING_2"/>
    <property type="match status" value="1"/>
</dbReference>
<proteinExistence type="inferred from homology"/>
<gene>
    <name evidence="12" type="ORF">CTI12_AA424450</name>
</gene>
<evidence type="ECO:0000256" key="4">
    <source>
        <dbReference type="ARBA" id="ARBA00022771"/>
    </source>
</evidence>
<comment type="subcellular location">
    <subcellularLocation>
        <location evidence="1">Membrane</location>
    </subcellularLocation>
</comment>
<comment type="caution">
    <text evidence="12">The sequence shown here is derived from an EMBL/GenBank/DDBJ whole genome shotgun (WGS) entry which is preliminary data.</text>
</comment>